<organism evidence="2 3">
    <name type="scientific">candidate division Kazan bacterium</name>
    <dbReference type="NCBI Taxonomy" id="2202143"/>
    <lineage>
        <taxon>Bacteria</taxon>
        <taxon>Bacteria division Kazan-3B-28</taxon>
    </lineage>
</organism>
<gene>
    <name evidence="2" type="ORF">DRH29_03715</name>
</gene>
<protein>
    <submittedName>
        <fullName evidence="2">Uncharacterized protein</fullName>
    </submittedName>
</protein>
<accession>A0A420ZC36</accession>
<dbReference type="Proteomes" id="UP000281261">
    <property type="component" value="Unassembled WGS sequence"/>
</dbReference>
<evidence type="ECO:0000256" key="1">
    <source>
        <dbReference type="SAM" id="MobiDB-lite"/>
    </source>
</evidence>
<sequence length="148" mass="15836">MTDKRTPDKVDQSPDGRQADVYHFGSASSKLDVGTSEEKIDSGDPIFGSPIQGGKAVFYNSDTSNAITIRMRASDYDSPGDYSSSPEDWYKVGDDITVPAASGGIPGQAVVTWGSVYRWIQFTKHAGASLTGKLWGTVTMNGHIDPDA</sequence>
<name>A0A420ZC36_UNCK3</name>
<evidence type="ECO:0000313" key="3">
    <source>
        <dbReference type="Proteomes" id="UP000281261"/>
    </source>
</evidence>
<dbReference type="AlphaFoldDB" id="A0A420ZC36"/>
<comment type="caution">
    <text evidence="2">The sequence shown here is derived from an EMBL/GenBank/DDBJ whole genome shotgun (WGS) entry which is preliminary data.</text>
</comment>
<reference evidence="2 3" key="1">
    <citation type="submission" date="2018-06" db="EMBL/GenBank/DDBJ databases">
        <title>Extensive metabolic versatility and redundancy in microbially diverse, dynamic hydrothermal sediments.</title>
        <authorList>
            <person name="Dombrowski N."/>
            <person name="Teske A."/>
            <person name="Baker B.J."/>
        </authorList>
    </citation>
    <scope>NUCLEOTIDE SEQUENCE [LARGE SCALE GENOMIC DNA]</scope>
    <source>
        <strain evidence="2">B79_G16</strain>
    </source>
</reference>
<evidence type="ECO:0000313" key="2">
    <source>
        <dbReference type="EMBL" id="RLC36827.1"/>
    </source>
</evidence>
<proteinExistence type="predicted"/>
<feature type="region of interest" description="Disordered" evidence="1">
    <location>
        <begin position="1"/>
        <end position="20"/>
    </location>
</feature>
<dbReference type="EMBL" id="QMNG01000026">
    <property type="protein sequence ID" value="RLC36827.1"/>
    <property type="molecule type" value="Genomic_DNA"/>
</dbReference>